<proteinExistence type="predicted"/>
<evidence type="ECO:0000313" key="2">
    <source>
        <dbReference type="EMBL" id="GGK76050.1"/>
    </source>
</evidence>
<dbReference type="EMBL" id="BMNT01000008">
    <property type="protein sequence ID" value="GGK76050.1"/>
    <property type="molecule type" value="Genomic_DNA"/>
</dbReference>
<dbReference type="PANTHER" id="PTHR43433:SF5">
    <property type="entry name" value="AB HYDROLASE-1 DOMAIN-CONTAINING PROTEIN"/>
    <property type="match status" value="1"/>
</dbReference>
<comment type="caution">
    <text evidence="2">The sequence shown here is derived from an EMBL/GenBank/DDBJ whole genome shotgun (WGS) entry which is preliminary data.</text>
</comment>
<organism evidence="2 3">
    <name type="scientific">Sphaerisporangium melleum</name>
    <dbReference type="NCBI Taxonomy" id="321316"/>
    <lineage>
        <taxon>Bacteria</taxon>
        <taxon>Bacillati</taxon>
        <taxon>Actinomycetota</taxon>
        <taxon>Actinomycetes</taxon>
        <taxon>Streptosporangiales</taxon>
        <taxon>Streptosporangiaceae</taxon>
        <taxon>Sphaerisporangium</taxon>
    </lineage>
</organism>
<dbReference type="GO" id="GO:0004806">
    <property type="term" value="F:triacylglycerol lipase activity"/>
    <property type="evidence" value="ECO:0007669"/>
    <property type="project" value="TreeGrafter"/>
</dbReference>
<dbReference type="SUPFAM" id="SSF53474">
    <property type="entry name" value="alpha/beta-Hydrolases"/>
    <property type="match status" value="1"/>
</dbReference>
<gene>
    <name evidence="2" type="ORF">GCM10007964_18560</name>
</gene>
<dbReference type="Proteomes" id="UP000645217">
    <property type="component" value="Unassembled WGS sequence"/>
</dbReference>
<feature type="domain" description="AB hydrolase-1" evidence="1">
    <location>
        <begin position="43"/>
        <end position="288"/>
    </location>
</feature>
<reference evidence="2" key="2">
    <citation type="submission" date="2020-09" db="EMBL/GenBank/DDBJ databases">
        <authorList>
            <person name="Sun Q."/>
            <person name="Ohkuma M."/>
        </authorList>
    </citation>
    <scope>NUCLEOTIDE SEQUENCE</scope>
    <source>
        <strain evidence="2">JCM 13064</strain>
    </source>
</reference>
<dbReference type="InterPro" id="IPR000073">
    <property type="entry name" value="AB_hydrolase_1"/>
</dbReference>
<accession>A0A917VFS6</accession>
<dbReference type="Pfam" id="PF00561">
    <property type="entry name" value="Abhydrolase_1"/>
    <property type="match status" value="1"/>
</dbReference>
<dbReference type="Gene3D" id="3.40.50.1820">
    <property type="entry name" value="alpha/beta hydrolase"/>
    <property type="match status" value="1"/>
</dbReference>
<dbReference type="GO" id="GO:0046503">
    <property type="term" value="P:glycerolipid catabolic process"/>
    <property type="evidence" value="ECO:0007669"/>
    <property type="project" value="TreeGrafter"/>
</dbReference>
<dbReference type="InterPro" id="IPR050471">
    <property type="entry name" value="AB_hydrolase"/>
</dbReference>
<protein>
    <submittedName>
        <fullName evidence="2">Alpha/beta hydrolase</fullName>
    </submittedName>
</protein>
<dbReference type="InterPro" id="IPR029058">
    <property type="entry name" value="AB_hydrolase_fold"/>
</dbReference>
<dbReference type="PANTHER" id="PTHR43433">
    <property type="entry name" value="HYDROLASE, ALPHA/BETA FOLD FAMILY PROTEIN"/>
    <property type="match status" value="1"/>
</dbReference>
<keyword evidence="2" id="KW-0378">Hydrolase</keyword>
<reference evidence="2" key="1">
    <citation type="journal article" date="2014" name="Int. J. Syst. Evol. Microbiol.">
        <title>Complete genome sequence of Corynebacterium casei LMG S-19264T (=DSM 44701T), isolated from a smear-ripened cheese.</title>
        <authorList>
            <consortium name="US DOE Joint Genome Institute (JGI-PGF)"/>
            <person name="Walter F."/>
            <person name="Albersmeier A."/>
            <person name="Kalinowski J."/>
            <person name="Ruckert C."/>
        </authorList>
    </citation>
    <scope>NUCLEOTIDE SEQUENCE</scope>
    <source>
        <strain evidence="2">JCM 13064</strain>
    </source>
</reference>
<evidence type="ECO:0000259" key="1">
    <source>
        <dbReference type="Pfam" id="PF00561"/>
    </source>
</evidence>
<dbReference type="AlphaFoldDB" id="A0A917VFS6"/>
<evidence type="ECO:0000313" key="3">
    <source>
        <dbReference type="Proteomes" id="UP000645217"/>
    </source>
</evidence>
<keyword evidence="3" id="KW-1185">Reference proteome</keyword>
<name>A0A917VFS6_9ACTN</name>
<dbReference type="PRINTS" id="PR00111">
    <property type="entry name" value="ABHYDROLASE"/>
</dbReference>
<sequence length="311" mass="33001">MAATGRAACRRAKQSGILVRMNRAMTNGVEIVYDAFGSPTGRPLLLVMGLGAQMISWEEELCEMFAERGHHVVRFDNRDAGLSTHLHEAGVPRFGDTPDDVVAAPPYLLDDMADDMAGLMDVLGWDTAHVLGASMGGMIAQAFAIRHPARTLSLTSIMSTPALHIGPPTPEALAVLLEKSAPDRDSVIRQAIASRKVIGSPGYPLDEERFALLVGEGYDRSNDPTGFARQLAAIQGSGDRTAGLAELTVPALVIHGEADPLIQLAGGVATADAIPGAKLLTFPGMGHDLPRPLWPDIVAAVTELTERAHRP</sequence>